<sequence>MRILQKLTTTLQSQIPGGPFAASIQIRRRKPADTAQTRLETRTLDPKLDLLAYHRRRLALALSVHALASSRKRGPFVSVQLLSRWAPHAGVETLTAGEFLRKYPHVFEVFTHPVRKNACCRITPNFLKLLELEDEIVSGMEEINVIKLRKILSMSVNGRVHLHAIRLMRKELGFPEDFRDSIIRKHIELFRMVDWEIVELVDWNENAEKATAFTAKIEKWREKEYREKWLSEFEVKYAFPINFPTGFKIVPGFKEKLRNWQRLSYIKPYEKVEKARARSCGGVERYEKRSVGIIHELLCLTVEKMVEIERLAHFRKDLGIEVNLRELILKHPGIFYMSTRGNTQMVFLREAYSKGSLIETDEVYDVRRKMLELILLGTRFTRVMKEGKEDFENEEEYVEKSENGGGGPKDGDFVIPILEGCSGNSNRGFTS</sequence>
<dbReference type="OrthoDB" id="1551582at2759"/>
<dbReference type="Pfam" id="PF11955">
    <property type="entry name" value="PORR"/>
    <property type="match status" value="1"/>
</dbReference>
<evidence type="ECO:0000313" key="3">
    <source>
        <dbReference type="EMBL" id="GER51944.1"/>
    </source>
</evidence>
<feature type="domain" description="PORR" evidence="2">
    <location>
        <begin position="45"/>
        <end position="377"/>
    </location>
</feature>
<feature type="region of interest" description="Disordered" evidence="1">
    <location>
        <begin position="393"/>
        <end position="414"/>
    </location>
</feature>
<dbReference type="InterPro" id="IPR045040">
    <property type="entry name" value="PORR_fam"/>
</dbReference>
<evidence type="ECO:0000259" key="2">
    <source>
        <dbReference type="Pfam" id="PF11955"/>
    </source>
</evidence>
<dbReference type="PANTHER" id="PTHR31476">
    <property type="entry name" value="PROTEIN WHAT'S THIS FACTOR 1 HOMOLOG, CHLOROPLASTIC"/>
    <property type="match status" value="1"/>
</dbReference>
<proteinExistence type="predicted"/>
<protein>
    <submittedName>
        <fullName evidence="3">Ubiquitin carboxyl-terminal hydrolase family protein</fullName>
    </submittedName>
</protein>
<evidence type="ECO:0000256" key="1">
    <source>
        <dbReference type="SAM" id="MobiDB-lite"/>
    </source>
</evidence>
<gene>
    <name evidence="3" type="ORF">STAS_29362</name>
</gene>
<dbReference type="InterPro" id="IPR021099">
    <property type="entry name" value="PORR_domain"/>
</dbReference>
<dbReference type="GO" id="GO:0003723">
    <property type="term" value="F:RNA binding"/>
    <property type="evidence" value="ECO:0007669"/>
    <property type="project" value="InterPro"/>
</dbReference>
<keyword evidence="3" id="KW-0378">Hydrolase</keyword>
<keyword evidence="4" id="KW-1185">Reference proteome</keyword>
<dbReference type="EMBL" id="BKCP01010070">
    <property type="protein sequence ID" value="GER51944.1"/>
    <property type="molecule type" value="Genomic_DNA"/>
</dbReference>
<dbReference type="Proteomes" id="UP000325081">
    <property type="component" value="Unassembled WGS sequence"/>
</dbReference>
<dbReference type="AlphaFoldDB" id="A0A5A7R6H8"/>
<reference evidence="4" key="1">
    <citation type="journal article" date="2019" name="Curr. Biol.">
        <title>Genome Sequence of Striga asiatica Provides Insight into the Evolution of Plant Parasitism.</title>
        <authorList>
            <person name="Yoshida S."/>
            <person name="Kim S."/>
            <person name="Wafula E.K."/>
            <person name="Tanskanen J."/>
            <person name="Kim Y.M."/>
            <person name="Honaas L."/>
            <person name="Yang Z."/>
            <person name="Spallek T."/>
            <person name="Conn C.E."/>
            <person name="Ichihashi Y."/>
            <person name="Cheong K."/>
            <person name="Cui S."/>
            <person name="Der J.P."/>
            <person name="Gundlach H."/>
            <person name="Jiao Y."/>
            <person name="Hori C."/>
            <person name="Ishida J.K."/>
            <person name="Kasahara H."/>
            <person name="Kiba T."/>
            <person name="Kim M.S."/>
            <person name="Koo N."/>
            <person name="Laohavisit A."/>
            <person name="Lee Y.H."/>
            <person name="Lumba S."/>
            <person name="McCourt P."/>
            <person name="Mortimer J.C."/>
            <person name="Mutuku J.M."/>
            <person name="Nomura T."/>
            <person name="Sasaki-Sekimoto Y."/>
            <person name="Seto Y."/>
            <person name="Wang Y."/>
            <person name="Wakatake T."/>
            <person name="Sakakibara H."/>
            <person name="Demura T."/>
            <person name="Yamaguchi S."/>
            <person name="Yoneyama K."/>
            <person name="Manabe R.I."/>
            <person name="Nelson D.C."/>
            <person name="Schulman A.H."/>
            <person name="Timko M.P."/>
            <person name="dePamphilis C.W."/>
            <person name="Choi D."/>
            <person name="Shirasu K."/>
        </authorList>
    </citation>
    <scope>NUCLEOTIDE SEQUENCE [LARGE SCALE GENOMIC DNA]</scope>
    <source>
        <strain evidence="4">cv. UVA1</strain>
    </source>
</reference>
<dbReference type="GO" id="GO:0016787">
    <property type="term" value="F:hydrolase activity"/>
    <property type="evidence" value="ECO:0007669"/>
    <property type="project" value="UniProtKB-KW"/>
</dbReference>
<accession>A0A5A7R6H8</accession>
<name>A0A5A7R6H8_STRAF</name>
<dbReference type="PANTHER" id="PTHR31476:SF12">
    <property type="entry name" value="UBIQUITIN CARBOXYL-TERMINAL HYDROLASE FAMILY PROTEIN"/>
    <property type="match status" value="1"/>
</dbReference>
<comment type="caution">
    <text evidence="3">The sequence shown here is derived from an EMBL/GenBank/DDBJ whole genome shotgun (WGS) entry which is preliminary data.</text>
</comment>
<evidence type="ECO:0000313" key="4">
    <source>
        <dbReference type="Proteomes" id="UP000325081"/>
    </source>
</evidence>
<organism evidence="3 4">
    <name type="scientific">Striga asiatica</name>
    <name type="common">Asiatic witchweed</name>
    <name type="synonym">Buchnera asiatica</name>
    <dbReference type="NCBI Taxonomy" id="4170"/>
    <lineage>
        <taxon>Eukaryota</taxon>
        <taxon>Viridiplantae</taxon>
        <taxon>Streptophyta</taxon>
        <taxon>Embryophyta</taxon>
        <taxon>Tracheophyta</taxon>
        <taxon>Spermatophyta</taxon>
        <taxon>Magnoliopsida</taxon>
        <taxon>eudicotyledons</taxon>
        <taxon>Gunneridae</taxon>
        <taxon>Pentapetalae</taxon>
        <taxon>asterids</taxon>
        <taxon>lamiids</taxon>
        <taxon>Lamiales</taxon>
        <taxon>Orobanchaceae</taxon>
        <taxon>Buchnereae</taxon>
        <taxon>Striga</taxon>
    </lineage>
</organism>